<dbReference type="InterPro" id="IPR004474">
    <property type="entry name" value="LytR_CpsA_psr"/>
</dbReference>
<accession>A0ABQ1NQW7</accession>
<feature type="transmembrane region" description="Helical" evidence="3">
    <location>
        <begin position="52"/>
        <end position="76"/>
    </location>
</feature>
<dbReference type="EMBL" id="BMJI01000002">
    <property type="protein sequence ID" value="GGC82959.1"/>
    <property type="molecule type" value="Genomic_DNA"/>
</dbReference>
<dbReference type="Pfam" id="PF13399">
    <property type="entry name" value="LytR_C"/>
    <property type="match status" value="1"/>
</dbReference>
<dbReference type="RefSeq" id="WP_188666361.1">
    <property type="nucleotide sequence ID" value="NZ_BMJI01000002.1"/>
</dbReference>
<comment type="similarity">
    <text evidence="1">Belongs to the LytR/CpsA/Psr (LCP) family.</text>
</comment>
<feature type="region of interest" description="Disordered" evidence="2">
    <location>
        <begin position="1"/>
        <end position="46"/>
    </location>
</feature>
<feature type="domain" description="LytR/CpsA/Psr regulator C-terminal" evidence="5">
    <location>
        <begin position="441"/>
        <end position="525"/>
    </location>
</feature>
<organism evidence="6 7">
    <name type="scientific">Tersicoccus solisilvae</name>
    <dbReference type="NCBI Taxonomy" id="1882339"/>
    <lineage>
        <taxon>Bacteria</taxon>
        <taxon>Bacillati</taxon>
        <taxon>Actinomycetota</taxon>
        <taxon>Actinomycetes</taxon>
        <taxon>Micrococcales</taxon>
        <taxon>Micrococcaceae</taxon>
        <taxon>Tersicoccus</taxon>
    </lineage>
</organism>
<feature type="compositionally biased region" description="Basic residues" evidence="2">
    <location>
        <begin position="29"/>
        <end position="46"/>
    </location>
</feature>
<comment type="caution">
    <text evidence="6">The sequence shown here is derived from an EMBL/GenBank/DDBJ whole genome shotgun (WGS) entry which is preliminary data.</text>
</comment>
<dbReference type="Gene3D" id="3.30.70.2390">
    <property type="match status" value="1"/>
</dbReference>
<protein>
    <recommendedName>
        <fullName evidence="8">LytR family transcriptional regulator</fullName>
    </recommendedName>
</protein>
<evidence type="ECO:0000259" key="5">
    <source>
        <dbReference type="Pfam" id="PF13399"/>
    </source>
</evidence>
<reference evidence="7" key="1">
    <citation type="journal article" date="2019" name="Int. J. Syst. Evol. Microbiol.">
        <title>The Global Catalogue of Microorganisms (GCM) 10K type strain sequencing project: providing services to taxonomists for standard genome sequencing and annotation.</title>
        <authorList>
            <consortium name="The Broad Institute Genomics Platform"/>
            <consortium name="The Broad Institute Genome Sequencing Center for Infectious Disease"/>
            <person name="Wu L."/>
            <person name="Ma J."/>
        </authorList>
    </citation>
    <scope>NUCLEOTIDE SEQUENCE [LARGE SCALE GENOMIC DNA]</scope>
    <source>
        <strain evidence="7">CGMCC 1.15480</strain>
    </source>
</reference>
<keyword evidence="3" id="KW-0812">Transmembrane</keyword>
<proteinExistence type="inferred from homology"/>
<evidence type="ECO:0000259" key="4">
    <source>
        <dbReference type="Pfam" id="PF03816"/>
    </source>
</evidence>
<dbReference type="NCBIfam" id="TIGR00350">
    <property type="entry name" value="lytR_cpsA_psr"/>
    <property type="match status" value="1"/>
</dbReference>
<feature type="compositionally biased region" description="Basic and acidic residues" evidence="2">
    <location>
        <begin position="1"/>
        <end position="19"/>
    </location>
</feature>
<name>A0ABQ1NQW7_9MICC</name>
<evidence type="ECO:0000313" key="6">
    <source>
        <dbReference type="EMBL" id="GGC82959.1"/>
    </source>
</evidence>
<evidence type="ECO:0008006" key="8">
    <source>
        <dbReference type="Google" id="ProtNLM"/>
    </source>
</evidence>
<dbReference type="Proteomes" id="UP000597761">
    <property type="component" value="Unassembled WGS sequence"/>
</dbReference>
<dbReference type="PANTHER" id="PTHR33392:SF6">
    <property type="entry name" value="POLYISOPRENYL-TEICHOIC ACID--PEPTIDOGLYCAN TEICHOIC ACID TRANSFERASE TAGU"/>
    <property type="match status" value="1"/>
</dbReference>
<feature type="region of interest" description="Disordered" evidence="2">
    <location>
        <begin position="378"/>
        <end position="428"/>
    </location>
</feature>
<evidence type="ECO:0000256" key="1">
    <source>
        <dbReference type="ARBA" id="ARBA00006068"/>
    </source>
</evidence>
<dbReference type="InterPro" id="IPR050922">
    <property type="entry name" value="LytR/CpsA/Psr_CW_biosynth"/>
</dbReference>
<feature type="domain" description="Cell envelope-related transcriptional attenuator" evidence="4">
    <location>
        <begin position="134"/>
        <end position="291"/>
    </location>
</feature>
<keyword evidence="3" id="KW-0472">Membrane</keyword>
<dbReference type="Gene3D" id="3.40.630.190">
    <property type="entry name" value="LCP protein"/>
    <property type="match status" value="1"/>
</dbReference>
<evidence type="ECO:0000313" key="7">
    <source>
        <dbReference type="Proteomes" id="UP000597761"/>
    </source>
</evidence>
<evidence type="ECO:0000256" key="2">
    <source>
        <dbReference type="SAM" id="MobiDB-lite"/>
    </source>
</evidence>
<dbReference type="Pfam" id="PF03816">
    <property type="entry name" value="LytR_cpsA_psr"/>
    <property type="match status" value="1"/>
</dbReference>
<dbReference type="InterPro" id="IPR027381">
    <property type="entry name" value="LytR/CpsA/Psr_C"/>
</dbReference>
<keyword evidence="3" id="KW-1133">Transmembrane helix</keyword>
<sequence>MSRRHVADDEHPADRHADHPTGPGLSRGTVRHPVPKHLGRGRHIGREPRHRALKLTAAVLALVLVAGVAFAGIQVLRLQGNLLSRPLNLDAESSAGPDEDLDHRPMQILVLGTDTRTGEDARFGSPSDSSTAGNSDVMMLMQVSADRKRVTVVSFPRDLMVAIPRCKDPGTGKEYPATAMGQLNSALASGGPGCTVAAINRFTGLNIDHFMMADFNAVTELSRTLGGVEVCVNQAIDDPDSGLKLPAGVSTIEGDQALSFLRTRHGFGNGGDEGRIRAQQSFLASMVRKVKAEGTLTDIPRLYSIAETITKNLTVDDQLAQIPSLINLATKLQNIDLARVAFVTAPVEEYPQDPNRLKLKKSAADALFARLRADEDLTAPATTAGPTASASRPGGSTSSPATASATATATAKPRATPTATPTSTPTATADAQEVLAARAAVPVSVRNLSGAAKRDAAIARVLVKAGYTQAGVDSASGKRPGTQVFYGAGYQDQARALATVLGIGRVQVVPSAEIAGVRVDIGTDFTTGTKMTSGADLGELNGQTADQVTCQSAYGNF</sequence>
<gene>
    <name evidence="6" type="ORF">GCM10011512_07170</name>
</gene>
<dbReference type="PANTHER" id="PTHR33392">
    <property type="entry name" value="POLYISOPRENYL-TEICHOIC ACID--PEPTIDOGLYCAN TEICHOIC ACID TRANSFERASE TAGU"/>
    <property type="match status" value="1"/>
</dbReference>
<evidence type="ECO:0000256" key="3">
    <source>
        <dbReference type="SAM" id="Phobius"/>
    </source>
</evidence>
<keyword evidence="7" id="KW-1185">Reference proteome</keyword>